<dbReference type="OrthoDB" id="10256122at2759"/>
<dbReference type="GO" id="GO:0071011">
    <property type="term" value="C:precatalytic spliceosome"/>
    <property type="evidence" value="ECO:0007669"/>
    <property type="project" value="TreeGrafter"/>
</dbReference>
<keyword evidence="2" id="KW-0677">Repeat</keyword>
<dbReference type="PROSITE" id="PS50294">
    <property type="entry name" value="WD_REPEATS_REGION"/>
    <property type="match status" value="4"/>
</dbReference>
<dbReference type="GO" id="GO:0000974">
    <property type="term" value="C:Prp19 complex"/>
    <property type="evidence" value="ECO:0007669"/>
    <property type="project" value="TreeGrafter"/>
</dbReference>
<dbReference type="Gene3D" id="2.130.10.10">
    <property type="entry name" value="YVTN repeat-like/Quinoprotein amine dehydrogenase"/>
    <property type="match status" value="1"/>
</dbReference>
<evidence type="ECO:0000256" key="1">
    <source>
        <dbReference type="ARBA" id="ARBA00022574"/>
    </source>
</evidence>
<dbReference type="Pfam" id="PF00400">
    <property type="entry name" value="WD40"/>
    <property type="match status" value="6"/>
</dbReference>
<proteinExistence type="inferred from homology"/>
<feature type="region of interest" description="Disordered" evidence="5">
    <location>
        <begin position="88"/>
        <end position="114"/>
    </location>
</feature>
<feature type="repeat" description="WD" evidence="4">
    <location>
        <begin position="236"/>
        <end position="277"/>
    </location>
</feature>
<sequence length="513" mass="58209">MSINDRDGKEEGTLKALQARINLRSEQAQKLFGNYDSSIVDSLYPTVDPMSIRMRMYNFCTSKRTDHQSNNLLSRKINKVIKTLEPQKEQTLLNKRKHEQVSNNSTSDNSSSRALQLYDDSNERQISTLNNTIMNQSQRVEDSQTAVVAFDNPYYSLEGKDELTKSLILQEKRRRKEIEQKPQWHPNWKLTKVITGHHGWVRTLAVDVSNEWFVTGSNDRTIKIFDLASGELKLTLSGHASTVRGLAVSARSPYLFSVGEDKSVKCWDLETNKCIRQYRGHLSGIYSCALHPSLDILATGGRDSSCRIWDIRTTREIFLLTGHNNTVTSILGQEHEPQIITGSSDATIRLWDLKKGTTRTTLTHHKKSVRSLALHPTEYTFASASPDSVRKWKCPEGKFMLSYEGNEEDVIVHSMDVNSDGVMVCADDNGHLDFWDWKTGHHFSRTKNIPQAGSLDSESAVLSCKFDRSGSRLITGCADKSIKIYKEDDTQVPPEDEEGTKFYISNLFGKKKY</sequence>
<organism evidence="7">
    <name type="scientific">Naegleria gruberi</name>
    <name type="common">Amoeba</name>
    <dbReference type="NCBI Taxonomy" id="5762"/>
    <lineage>
        <taxon>Eukaryota</taxon>
        <taxon>Discoba</taxon>
        <taxon>Heterolobosea</taxon>
        <taxon>Tetramitia</taxon>
        <taxon>Eutetramitia</taxon>
        <taxon>Vahlkampfiidae</taxon>
        <taxon>Naegleria</taxon>
    </lineage>
</organism>
<dbReference type="SUPFAM" id="SSF50978">
    <property type="entry name" value="WD40 repeat-like"/>
    <property type="match status" value="1"/>
</dbReference>
<dbReference type="InterPro" id="IPR045241">
    <property type="entry name" value="Prp46/PLRG1-like"/>
</dbReference>
<dbReference type="InterPro" id="IPR019775">
    <property type="entry name" value="WD40_repeat_CS"/>
</dbReference>
<name>D2VMA5_NAEGR</name>
<reference evidence="6 7" key="1">
    <citation type="journal article" date="2010" name="Cell">
        <title>The genome of Naegleria gruberi illuminates early eukaryotic versatility.</title>
        <authorList>
            <person name="Fritz-Laylin L.K."/>
            <person name="Prochnik S.E."/>
            <person name="Ginger M.L."/>
            <person name="Dacks J.B."/>
            <person name="Carpenter M.L."/>
            <person name="Field M.C."/>
            <person name="Kuo A."/>
            <person name="Paredez A."/>
            <person name="Chapman J."/>
            <person name="Pham J."/>
            <person name="Shu S."/>
            <person name="Neupane R."/>
            <person name="Cipriano M."/>
            <person name="Mancuso J."/>
            <person name="Tu H."/>
            <person name="Salamov A."/>
            <person name="Lindquist E."/>
            <person name="Shapiro H."/>
            <person name="Lucas S."/>
            <person name="Grigoriev I.V."/>
            <person name="Cande W.Z."/>
            <person name="Fulton C."/>
            <person name="Rokhsar D.S."/>
            <person name="Dawson S.C."/>
        </authorList>
    </citation>
    <scope>NUCLEOTIDE SEQUENCE [LARGE SCALE GENOMIC DNA]</scope>
    <source>
        <strain evidence="6 7">NEG-M</strain>
    </source>
</reference>
<dbReference type="Proteomes" id="UP000006671">
    <property type="component" value="Unassembled WGS sequence"/>
</dbReference>
<feature type="compositionally biased region" description="Low complexity" evidence="5">
    <location>
        <begin position="102"/>
        <end position="112"/>
    </location>
</feature>
<dbReference type="FunFam" id="2.130.10.10:FF:000012">
    <property type="entry name" value="Putative pleiotropic regulator 1"/>
    <property type="match status" value="1"/>
</dbReference>
<dbReference type="PRINTS" id="PR00320">
    <property type="entry name" value="GPROTEINBRPT"/>
</dbReference>
<dbReference type="SMART" id="SM00320">
    <property type="entry name" value="WD40"/>
    <property type="match status" value="7"/>
</dbReference>
<comment type="similarity">
    <text evidence="3">Belongs to the WD repeat PRL1/PRL2 family.</text>
</comment>
<dbReference type="GO" id="GO:0000398">
    <property type="term" value="P:mRNA splicing, via spliceosome"/>
    <property type="evidence" value="ECO:0007669"/>
    <property type="project" value="InterPro"/>
</dbReference>
<dbReference type="InterPro" id="IPR036322">
    <property type="entry name" value="WD40_repeat_dom_sf"/>
</dbReference>
<keyword evidence="1 4" id="KW-0853">WD repeat</keyword>
<feature type="repeat" description="WD" evidence="4">
    <location>
        <begin position="278"/>
        <end position="319"/>
    </location>
</feature>
<feature type="repeat" description="WD" evidence="4">
    <location>
        <begin position="320"/>
        <end position="361"/>
    </location>
</feature>
<evidence type="ECO:0000313" key="7">
    <source>
        <dbReference type="Proteomes" id="UP000006671"/>
    </source>
</evidence>
<dbReference type="EMBL" id="GG738882">
    <property type="protein sequence ID" value="EFC42028.1"/>
    <property type="molecule type" value="Genomic_DNA"/>
</dbReference>
<evidence type="ECO:0000256" key="2">
    <source>
        <dbReference type="ARBA" id="ARBA00022737"/>
    </source>
</evidence>
<evidence type="ECO:0000256" key="3">
    <source>
        <dbReference type="ARBA" id="ARBA00025726"/>
    </source>
</evidence>
<dbReference type="PROSITE" id="PS50082">
    <property type="entry name" value="WD_REPEATS_2"/>
    <property type="match status" value="4"/>
</dbReference>
<dbReference type="GeneID" id="8851569"/>
<dbReference type="InterPro" id="IPR015943">
    <property type="entry name" value="WD40/YVTN_repeat-like_dom_sf"/>
</dbReference>
<dbReference type="PROSITE" id="PS00678">
    <property type="entry name" value="WD_REPEATS_1"/>
    <property type="match status" value="2"/>
</dbReference>
<dbReference type="VEuPathDB" id="AmoebaDB:NAEGRDRAFT_50726"/>
<dbReference type="FunCoup" id="D2VMA5">
    <property type="interactions" value="429"/>
</dbReference>
<dbReference type="AlphaFoldDB" id="D2VMA5"/>
<dbReference type="InterPro" id="IPR001680">
    <property type="entry name" value="WD40_rpt"/>
</dbReference>
<dbReference type="InterPro" id="IPR020472">
    <property type="entry name" value="WD40_PAC1"/>
</dbReference>
<keyword evidence="7" id="KW-1185">Reference proteome</keyword>
<evidence type="ECO:0000313" key="6">
    <source>
        <dbReference type="EMBL" id="EFC42028.1"/>
    </source>
</evidence>
<dbReference type="PANTHER" id="PTHR19923">
    <property type="entry name" value="WD40 REPEAT PROTEINPRL1/PRL2-RELATED"/>
    <property type="match status" value="1"/>
</dbReference>
<gene>
    <name evidence="6" type="ORF">NAEGRDRAFT_50726</name>
</gene>
<dbReference type="GO" id="GO:0071013">
    <property type="term" value="C:catalytic step 2 spliceosome"/>
    <property type="evidence" value="ECO:0007669"/>
    <property type="project" value="TreeGrafter"/>
</dbReference>
<accession>D2VMA5</accession>
<dbReference type="CDD" id="cd00200">
    <property type="entry name" value="WD40"/>
    <property type="match status" value="1"/>
</dbReference>
<dbReference type="InParanoid" id="D2VMA5"/>
<dbReference type="RefSeq" id="XP_002674772.1">
    <property type="nucleotide sequence ID" value="XM_002674726.1"/>
</dbReference>
<dbReference type="STRING" id="5762.D2VMA5"/>
<protein>
    <submittedName>
        <fullName evidence="6">Predicted protein</fullName>
    </submittedName>
</protein>
<feature type="repeat" description="WD" evidence="4">
    <location>
        <begin position="194"/>
        <end position="235"/>
    </location>
</feature>
<dbReference type="PANTHER" id="PTHR19923:SF0">
    <property type="entry name" value="PLEIOTROPIC REGULATOR 1"/>
    <property type="match status" value="1"/>
</dbReference>
<dbReference type="eggNOG" id="KOG0285">
    <property type="taxonomic scope" value="Eukaryota"/>
</dbReference>
<evidence type="ECO:0000256" key="4">
    <source>
        <dbReference type="PROSITE-ProRule" id="PRU00221"/>
    </source>
</evidence>
<dbReference type="KEGG" id="ngr:NAEGRDRAFT_50726"/>
<dbReference type="OMA" id="CKFDRSG"/>
<evidence type="ECO:0000256" key="5">
    <source>
        <dbReference type="SAM" id="MobiDB-lite"/>
    </source>
</evidence>